<gene>
    <name evidence="5" type="primary">fmt</name>
    <name evidence="8" type="ORF">SAMN06296020_10370</name>
</gene>
<dbReference type="SUPFAM" id="SSF50486">
    <property type="entry name" value="FMT C-terminal domain-like"/>
    <property type="match status" value="1"/>
</dbReference>
<dbReference type="NCBIfam" id="TIGR00460">
    <property type="entry name" value="fmt"/>
    <property type="match status" value="1"/>
</dbReference>
<organism evidence="8 9">
    <name type="scientific">Anoxynatronum buryatiense</name>
    <dbReference type="NCBI Taxonomy" id="489973"/>
    <lineage>
        <taxon>Bacteria</taxon>
        <taxon>Bacillati</taxon>
        <taxon>Bacillota</taxon>
        <taxon>Clostridia</taxon>
        <taxon>Eubacteriales</taxon>
        <taxon>Clostridiaceae</taxon>
        <taxon>Anoxynatronum</taxon>
    </lineage>
</organism>
<comment type="caution">
    <text evidence="8">The sequence shown here is derived from an EMBL/GenBank/DDBJ whole genome shotgun (WGS) entry which is preliminary data.</text>
</comment>
<dbReference type="PROSITE" id="PS00373">
    <property type="entry name" value="GART"/>
    <property type="match status" value="1"/>
</dbReference>
<dbReference type="Pfam" id="PF02911">
    <property type="entry name" value="Formyl_trans_C"/>
    <property type="match status" value="1"/>
</dbReference>
<dbReference type="PANTHER" id="PTHR11138:SF5">
    <property type="entry name" value="METHIONYL-TRNA FORMYLTRANSFERASE, MITOCHONDRIAL"/>
    <property type="match status" value="1"/>
</dbReference>
<evidence type="ECO:0000259" key="6">
    <source>
        <dbReference type="Pfam" id="PF00551"/>
    </source>
</evidence>
<comment type="catalytic activity">
    <reaction evidence="5">
        <text>L-methionyl-tRNA(fMet) + (6R)-10-formyltetrahydrofolate = N-formyl-L-methionyl-tRNA(fMet) + (6S)-5,6,7,8-tetrahydrofolate + H(+)</text>
        <dbReference type="Rhea" id="RHEA:24380"/>
        <dbReference type="Rhea" id="RHEA-COMP:9952"/>
        <dbReference type="Rhea" id="RHEA-COMP:9953"/>
        <dbReference type="ChEBI" id="CHEBI:15378"/>
        <dbReference type="ChEBI" id="CHEBI:57453"/>
        <dbReference type="ChEBI" id="CHEBI:78530"/>
        <dbReference type="ChEBI" id="CHEBI:78844"/>
        <dbReference type="ChEBI" id="CHEBI:195366"/>
        <dbReference type="EC" id="2.1.2.9"/>
    </reaction>
</comment>
<feature type="domain" description="Formyl transferase N-terminal" evidence="6">
    <location>
        <begin position="25"/>
        <end position="177"/>
    </location>
</feature>
<dbReference type="GO" id="GO:0005829">
    <property type="term" value="C:cytosol"/>
    <property type="evidence" value="ECO:0007669"/>
    <property type="project" value="TreeGrafter"/>
</dbReference>
<name>A0AA46AI50_9CLOT</name>
<dbReference type="InterPro" id="IPR011034">
    <property type="entry name" value="Formyl_transferase-like_C_sf"/>
</dbReference>
<keyword evidence="3 5" id="KW-0808">Transferase</keyword>
<dbReference type="CDD" id="cd08646">
    <property type="entry name" value="FMT_core_Met-tRNA-FMT_N"/>
    <property type="match status" value="1"/>
</dbReference>
<dbReference type="RefSeq" id="WP_283408349.1">
    <property type="nucleotide sequence ID" value="NZ_FXUF01000003.1"/>
</dbReference>
<dbReference type="InterPro" id="IPR041711">
    <property type="entry name" value="Met-tRNA-FMT_N"/>
</dbReference>
<dbReference type="SUPFAM" id="SSF53328">
    <property type="entry name" value="Formyltransferase"/>
    <property type="match status" value="1"/>
</dbReference>
<feature type="domain" description="Formyl transferase C-terminal" evidence="7">
    <location>
        <begin position="204"/>
        <end position="301"/>
    </location>
</feature>
<dbReference type="EC" id="2.1.2.9" evidence="2 5"/>
<dbReference type="InterPro" id="IPR002376">
    <property type="entry name" value="Formyl_transf_N"/>
</dbReference>
<evidence type="ECO:0000256" key="4">
    <source>
        <dbReference type="ARBA" id="ARBA00022917"/>
    </source>
</evidence>
<evidence type="ECO:0000256" key="2">
    <source>
        <dbReference type="ARBA" id="ARBA00012261"/>
    </source>
</evidence>
<dbReference type="InterPro" id="IPR044135">
    <property type="entry name" value="Met-tRNA-FMT_C"/>
</dbReference>
<evidence type="ECO:0000256" key="1">
    <source>
        <dbReference type="ARBA" id="ARBA00010699"/>
    </source>
</evidence>
<evidence type="ECO:0000256" key="5">
    <source>
        <dbReference type="HAMAP-Rule" id="MF_00182"/>
    </source>
</evidence>
<comment type="similarity">
    <text evidence="1 5">Belongs to the Fmt family.</text>
</comment>
<evidence type="ECO:0000256" key="3">
    <source>
        <dbReference type="ARBA" id="ARBA00022679"/>
    </source>
</evidence>
<evidence type="ECO:0000313" key="9">
    <source>
        <dbReference type="Proteomes" id="UP001158066"/>
    </source>
</evidence>
<keyword evidence="9" id="KW-1185">Reference proteome</keyword>
<evidence type="ECO:0000259" key="7">
    <source>
        <dbReference type="Pfam" id="PF02911"/>
    </source>
</evidence>
<evidence type="ECO:0000313" key="8">
    <source>
        <dbReference type="EMBL" id="SMP46875.1"/>
    </source>
</evidence>
<accession>A0AA46AI50</accession>
<dbReference type="PANTHER" id="PTHR11138">
    <property type="entry name" value="METHIONYL-TRNA FORMYLTRANSFERASE"/>
    <property type="match status" value="1"/>
</dbReference>
<dbReference type="HAMAP" id="MF_00182">
    <property type="entry name" value="Formyl_trans"/>
    <property type="match status" value="1"/>
</dbReference>
<dbReference type="InterPro" id="IPR005793">
    <property type="entry name" value="Formyl_trans_C"/>
</dbReference>
<feature type="binding site" evidence="5">
    <location>
        <begin position="110"/>
        <end position="113"/>
    </location>
    <ligand>
        <name>(6S)-5,6,7,8-tetrahydrofolate</name>
        <dbReference type="ChEBI" id="CHEBI:57453"/>
    </ligand>
</feature>
<reference evidence="8" key="1">
    <citation type="submission" date="2017-05" db="EMBL/GenBank/DDBJ databases">
        <authorList>
            <person name="Varghese N."/>
            <person name="Submissions S."/>
        </authorList>
    </citation>
    <scope>NUCLEOTIDE SEQUENCE</scope>
    <source>
        <strain evidence="8">Su22</strain>
    </source>
</reference>
<sequence length="311" mass="34115">MRTVFMGTPAFAVPCLEVLSTIPEIQLQGVYTQPDRPKGRGYHTSPTPVKVKALELGLPVFQPESSKDEKFRSTLASWRPEVIVVVAYGLLLPADVIRLPAYGCINVHASLLPFYRGAAPIQQCLIDGCLETGITTMLMDEGMDTGPMLLQKSIKIRKDETAQTLHDRLSVIGAETLRETMISCITQSLDPKPQDHSRATYAPRLTKHAGLINWNASASSIDCLIRGTQPWPTAYTQWNGKTLKIWEASVLSGTSALPSGTVEQVSSEGMVIATGEDRLLVKDVQLEGKKRMAVCDFLHGHSIKPNMRFGV</sequence>
<proteinExistence type="inferred from homology"/>
<dbReference type="AlphaFoldDB" id="A0AA46AI50"/>
<dbReference type="Gene3D" id="3.40.50.12230">
    <property type="match status" value="1"/>
</dbReference>
<dbReference type="InterPro" id="IPR036477">
    <property type="entry name" value="Formyl_transf_N_sf"/>
</dbReference>
<comment type="function">
    <text evidence="5">Attaches a formyl group to the free amino group of methionyl-tRNA(fMet). The formyl group appears to play a dual role in the initiator identity of N-formylmethionyl-tRNA by promoting its recognition by IF2 and preventing the misappropriation of this tRNA by the elongation apparatus.</text>
</comment>
<dbReference type="InterPro" id="IPR001555">
    <property type="entry name" value="GART_AS"/>
</dbReference>
<dbReference type="CDD" id="cd08704">
    <property type="entry name" value="Met_tRNA_FMT_C"/>
    <property type="match status" value="1"/>
</dbReference>
<dbReference type="Proteomes" id="UP001158066">
    <property type="component" value="Unassembled WGS sequence"/>
</dbReference>
<dbReference type="Pfam" id="PF00551">
    <property type="entry name" value="Formyl_trans_N"/>
    <property type="match status" value="1"/>
</dbReference>
<protein>
    <recommendedName>
        <fullName evidence="2 5">Methionyl-tRNA formyltransferase</fullName>
        <ecNumber evidence="2 5">2.1.2.9</ecNumber>
    </recommendedName>
</protein>
<keyword evidence="4 5" id="KW-0648">Protein biosynthesis</keyword>
<dbReference type="InterPro" id="IPR005794">
    <property type="entry name" value="Fmt"/>
</dbReference>
<dbReference type="GO" id="GO:0004479">
    <property type="term" value="F:methionyl-tRNA formyltransferase activity"/>
    <property type="evidence" value="ECO:0007669"/>
    <property type="project" value="UniProtKB-UniRule"/>
</dbReference>
<dbReference type="FunFam" id="3.40.50.12230:FF:000001">
    <property type="entry name" value="Methionyl-tRNA formyltransferase"/>
    <property type="match status" value="1"/>
</dbReference>
<dbReference type="EMBL" id="FXUF01000003">
    <property type="protein sequence ID" value="SMP46875.1"/>
    <property type="molecule type" value="Genomic_DNA"/>
</dbReference>